<dbReference type="Pfam" id="PF12822">
    <property type="entry name" value="ECF_trnsprt"/>
    <property type="match status" value="1"/>
</dbReference>
<organism evidence="2 3">
    <name type="scientific">Alkaliphilus oremlandii (strain OhILAs)</name>
    <name type="common">Clostridium oremlandii (strain OhILAs)</name>
    <dbReference type="NCBI Taxonomy" id="350688"/>
    <lineage>
        <taxon>Bacteria</taxon>
        <taxon>Bacillati</taxon>
        <taxon>Bacillota</taxon>
        <taxon>Clostridia</taxon>
        <taxon>Peptostreptococcales</taxon>
        <taxon>Natronincolaceae</taxon>
        <taxon>Alkaliphilus</taxon>
    </lineage>
</organism>
<dbReference type="GO" id="GO:0022857">
    <property type="term" value="F:transmembrane transporter activity"/>
    <property type="evidence" value="ECO:0007669"/>
    <property type="project" value="InterPro"/>
</dbReference>
<dbReference type="Gene3D" id="1.10.1760.20">
    <property type="match status" value="1"/>
</dbReference>
<keyword evidence="3" id="KW-1185">Reference proteome</keyword>
<feature type="transmembrane region" description="Helical" evidence="1">
    <location>
        <begin position="45"/>
        <end position="65"/>
    </location>
</feature>
<accession>A8MIW0</accession>
<dbReference type="HOGENOM" id="CLU_115366_0_0_9"/>
<sequence length="167" mass="17337">MNNTKNVSMSNIQVITRSGLLIGLSAIGAMIKIQGTIAFDSMPGFFAALFISPMAGGAVASLGHLLTAFTSGFPLTLPMHLMLTVVMGIIAYFFGVIERKVNGVLACVIAILLNGPVATFIAGITASLLGLPLSGSAMFTALVIPLTVVAAVNVILAYIIFKVLPRK</sequence>
<dbReference type="RefSeq" id="WP_012160051.1">
    <property type="nucleotide sequence ID" value="NC_009922.1"/>
</dbReference>
<evidence type="ECO:0008006" key="4">
    <source>
        <dbReference type="Google" id="ProtNLM"/>
    </source>
</evidence>
<dbReference type="AlphaFoldDB" id="A8MIW0"/>
<keyword evidence="1" id="KW-0472">Membrane</keyword>
<dbReference type="KEGG" id="aoe:Clos_2207"/>
<feature type="transmembrane region" description="Helical" evidence="1">
    <location>
        <begin position="137"/>
        <end position="161"/>
    </location>
</feature>
<name>A8MIW0_ALKOO</name>
<dbReference type="EMBL" id="CP000853">
    <property type="protein sequence ID" value="ABW19742.1"/>
    <property type="molecule type" value="Genomic_DNA"/>
</dbReference>
<proteinExistence type="predicted"/>
<evidence type="ECO:0000313" key="3">
    <source>
        <dbReference type="Proteomes" id="UP000000269"/>
    </source>
</evidence>
<dbReference type="Proteomes" id="UP000000269">
    <property type="component" value="Chromosome"/>
</dbReference>
<dbReference type="eggNOG" id="ENOG50332KJ">
    <property type="taxonomic scope" value="Bacteria"/>
</dbReference>
<feature type="transmembrane region" description="Helical" evidence="1">
    <location>
        <begin position="77"/>
        <end position="97"/>
    </location>
</feature>
<evidence type="ECO:0000313" key="2">
    <source>
        <dbReference type="EMBL" id="ABW19742.1"/>
    </source>
</evidence>
<dbReference type="STRING" id="350688.Clos_2207"/>
<evidence type="ECO:0000256" key="1">
    <source>
        <dbReference type="SAM" id="Phobius"/>
    </source>
</evidence>
<dbReference type="InterPro" id="IPR024529">
    <property type="entry name" value="ECF_trnsprt_substrate-spec"/>
</dbReference>
<reference evidence="3" key="1">
    <citation type="submission" date="2007-10" db="EMBL/GenBank/DDBJ databases">
        <title>Complete genome of Alkaliphilus oremlandii OhILAs.</title>
        <authorList>
            <person name="Copeland A."/>
            <person name="Lucas S."/>
            <person name="Lapidus A."/>
            <person name="Barry K."/>
            <person name="Detter J.C."/>
            <person name="Glavina del Rio T."/>
            <person name="Hammon N."/>
            <person name="Israni S."/>
            <person name="Dalin E."/>
            <person name="Tice H."/>
            <person name="Pitluck S."/>
            <person name="Chain P."/>
            <person name="Malfatti S."/>
            <person name="Shin M."/>
            <person name="Vergez L."/>
            <person name="Schmutz J."/>
            <person name="Larimer F."/>
            <person name="Land M."/>
            <person name="Hauser L."/>
            <person name="Kyrpides N."/>
            <person name="Mikhailova N."/>
            <person name="Stolz J.F."/>
            <person name="Dawson A."/>
            <person name="Fisher E."/>
            <person name="Crable B."/>
            <person name="Perera E."/>
            <person name="Lisak J."/>
            <person name="Ranganathan M."/>
            <person name="Basu P."/>
            <person name="Richardson P."/>
        </authorList>
    </citation>
    <scope>NUCLEOTIDE SEQUENCE [LARGE SCALE GENOMIC DNA]</scope>
    <source>
        <strain evidence="3">OhILAs</strain>
    </source>
</reference>
<feature type="transmembrane region" description="Helical" evidence="1">
    <location>
        <begin position="104"/>
        <end position="131"/>
    </location>
</feature>
<keyword evidence="1" id="KW-0812">Transmembrane</keyword>
<gene>
    <name evidence="2" type="ordered locus">Clos_2207</name>
</gene>
<feature type="transmembrane region" description="Helical" evidence="1">
    <location>
        <begin position="12"/>
        <end position="33"/>
    </location>
</feature>
<protein>
    <recommendedName>
        <fullName evidence="4">Alpha-ribazole transporter</fullName>
    </recommendedName>
</protein>
<dbReference type="OrthoDB" id="5431035at2"/>
<keyword evidence="1" id="KW-1133">Transmembrane helix</keyword>